<accession>A0A5D3G8D0</accession>
<dbReference type="EMBL" id="VSRO01000008">
    <property type="protein sequence ID" value="TYK56721.1"/>
    <property type="molecule type" value="Genomic_DNA"/>
</dbReference>
<dbReference type="Pfam" id="PF16989">
    <property type="entry name" value="T6SS_VasJ"/>
    <property type="match status" value="1"/>
</dbReference>
<dbReference type="AlphaFoldDB" id="A0A5D3G8D0"/>
<dbReference type="InterPro" id="IPR010657">
    <property type="entry name" value="ImpA_N"/>
</dbReference>
<protein>
    <submittedName>
        <fullName evidence="2">Type VI secretion system protein TssA</fullName>
    </submittedName>
</protein>
<comment type="caution">
    <text evidence="2">The sequence shown here is derived from an EMBL/GenBank/DDBJ whole genome shotgun (WGS) entry which is preliminary data.</text>
</comment>
<dbReference type="NCBIfam" id="TIGR03362">
    <property type="entry name" value="VI_chp_7"/>
    <property type="match status" value="1"/>
</dbReference>
<dbReference type="InterPro" id="IPR017739">
    <property type="entry name" value="T6SS-assoc_VCA0119"/>
</dbReference>
<feature type="domain" description="ImpA N-terminal" evidence="1">
    <location>
        <begin position="24"/>
        <end position="131"/>
    </location>
</feature>
<organism evidence="2 3">
    <name type="scientific">Pseudomonas synxantha</name>
    <dbReference type="NCBI Taxonomy" id="47883"/>
    <lineage>
        <taxon>Bacteria</taxon>
        <taxon>Pseudomonadati</taxon>
        <taxon>Pseudomonadota</taxon>
        <taxon>Gammaproteobacteria</taxon>
        <taxon>Pseudomonadales</taxon>
        <taxon>Pseudomonadaceae</taxon>
        <taxon>Pseudomonas</taxon>
    </lineage>
</organism>
<evidence type="ECO:0000313" key="2">
    <source>
        <dbReference type="EMBL" id="TYK56721.1"/>
    </source>
</evidence>
<dbReference type="PANTHER" id="PTHR37024:SF5">
    <property type="entry name" value="IMPA N-TERMINAL DOMAIN-CONTAINING PROTEIN"/>
    <property type="match status" value="1"/>
</dbReference>
<evidence type="ECO:0000313" key="3">
    <source>
        <dbReference type="Proteomes" id="UP000324029"/>
    </source>
</evidence>
<dbReference type="Pfam" id="PF06812">
    <property type="entry name" value="ImpA_N"/>
    <property type="match status" value="1"/>
</dbReference>
<reference evidence="2 3" key="2">
    <citation type="submission" date="2019-08" db="EMBL/GenBank/DDBJ databases">
        <authorList>
            <person name="Brilhante M."/>
            <person name="Perreten V."/>
        </authorList>
    </citation>
    <scope>NUCLEOTIDE SEQUENCE [LARGE SCALE GENOMIC DNA]</scope>
    <source>
        <strain evidence="2 3">MCP106</strain>
    </source>
</reference>
<dbReference type="PANTHER" id="PTHR37024">
    <property type="entry name" value="TYPE VI SECRETION SYSTEM DUF2094 AND IMPA-RELATED DOMAIN PROTEIN"/>
    <property type="match status" value="1"/>
</dbReference>
<reference evidence="2 3" key="1">
    <citation type="submission" date="2019-08" db="EMBL/GenBank/DDBJ databases">
        <title>Subclass B2 metallo-beta lactamase from Pseudomonas synxantha.</title>
        <authorList>
            <person name="Poirel L."/>
            <person name="Palmieri M."/>
            <person name="Masseron A."/>
            <person name="Perreten V."/>
            <person name="Nordman P."/>
        </authorList>
    </citation>
    <scope>NUCLEOTIDE SEQUENCE [LARGE SCALE GENOMIC DNA]</scope>
    <source>
        <strain evidence="2 3">MCP106</strain>
    </source>
</reference>
<name>A0A5D3G8D0_9PSED</name>
<sequence>MRPKMSHSKELYADYLLLARAACSPGSFVGIDMRFSNEFEALEDELGKAQSVHGNGLPDWQRVSEISECLLREHSKDLRVACWLTWTLYQRDSLAGLLAGLGVLRELCEHHWVHVYPGKLRTRVAAFGWLVSRLEQAFAKKISLNDQQPLFQALLEHLEHLDQLWAQHLGSDAPVLLPIRRQLAERLADAAQGAPEADGRAGAIPGVRQAAVQLPTPEQSVNSEKEAHKLLRSLQEQARPLCAWWLRQNATDLRALRLGRTLAWLMLVNYPDANSERITALRPLAADKLKRYQERLSQGHYADVLFELEVSLAGALFWFDGLRMAWECLDGLHADLAMAELEIHFALLLQRLPNLTEYRFDDGTPFADTATAEWIALHVMRHVRKPAPSEVVTDLTTQPWDAALEAVMPCLRKDGLKAAVGVIKQGLQGAGSDRCRFHWRLALARLCMAAGKHELARIQLEQLDLQLQRTGLESWEPALALQVAQLLYRCYDLLPQSQAIRDGKDALHRRLCHFDLEAVLQ</sequence>
<proteinExistence type="predicted"/>
<gene>
    <name evidence="2" type="primary">tssA</name>
    <name evidence="2" type="ORF">FXO26_16945</name>
</gene>
<dbReference type="Proteomes" id="UP000324029">
    <property type="component" value="Unassembled WGS sequence"/>
</dbReference>
<evidence type="ECO:0000259" key="1">
    <source>
        <dbReference type="Pfam" id="PF06812"/>
    </source>
</evidence>